<dbReference type="SUPFAM" id="SSF46689">
    <property type="entry name" value="Homeodomain-like"/>
    <property type="match status" value="1"/>
</dbReference>
<feature type="coiled-coil region" evidence="5">
    <location>
        <begin position="71"/>
        <end position="98"/>
    </location>
</feature>
<dbReference type="InterPro" id="IPR058031">
    <property type="entry name" value="AAA_lid_NorR"/>
</dbReference>
<evidence type="ECO:0000259" key="6">
    <source>
        <dbReference type="PROSITE" id="PS50045"/>
    </source>
</evidence>
<dbReference type="InterPro" id="IPR003593">
    <property type="entry name" value="AAA+_ATPase"/>
</dbReference>
<evidence type="ECO:0000256" key="4">
    <source>
        <dbReference type="ARBA" id="ARBA00023163"/>
    </source>
</evidence>
<dbReference type="InterPro" id="IPR002078">
    <property type="entry name" value="Sigma_54_int"/>
</dbReference>
<proteinExistence type="predicted"/>
<keyword evidence="5" id="KW-0175">Coiled coil</keyword>
<dbReference type="GO" id="GO:0006355">
    <property type="term" value="P:regulation of DNA-templated transcription"/>
    <property type="evidence" value="ECO:0007669"/>
    <property type="project" value="InterPro"/>
</dbReference>
<evidence type="ECO:0000256" key="5">
    <source>
        <dbReference type="SAM" id="Coils"/>
    </source>
</evidence>
<gene>
    <name evidence="7" type="ORF">SAMN05192586_103161</name>
</gene>
<dbReference type="Gene3D" id="1.10.8.60">
    <property type="match status" value="1"/>
</dbReference>
<dbReference type="GO" id="GO:0043565">
    <property type="term" value="F:sequence-specific DNA binding"/>
    <property type="evidence" value="ECO:0007669"/>
    <property type="project" value="InterPro"/>
</dbReference>
<dbReference type="InterPro" id="IPR025944">
    <property type="entry name" value="Sigma_54_int_dom_CS"/>
</dbReference>
<keyword evidence="2" id="KW-0067">ATP-binding</keyword>
<keyword evidence="8" id="KW-1185">Reference proteome</keyword>
<dbReference type="InterPro" id="IPR002197">
    <property type="entry name" value="HTH_Fis"/>
</dbReference>
<dbReference type="STRING" id="571438.SAMN05192586_103161"/>
<dbReference type="Gene3D" id="1.10.10.60">
    <property type="entry name" value="Homeodomain-like"/>
    <property type="match status" value="1"/>
</dbReference>
<dbReference type="FunFam" id="3.40.50.300:FF:000006">
    <property type="entry name" value="DNA-binding transcriptional regulator NtrC"/>
    <property type="match status" value="1"/>
</dbReference>
<reference evidence="8" key="1">
    <citation type="submission" date="2016-10" db="EMBL/GenBank/DDBJ databases">
        <authorList>
            <person name="Varghese N."/>
            <person name="Submissions S."/>
        </authorList>
    </citation>
    <scope>NUCLEOTIDE SEQUENCE [LARGE SCALE GENOMIC DNA]</scope>
    <source>
        <strain evidence="8">KHC7</strain>
    </source>
</reference>
<dbReference type="SMART" id="SM00382">
    <property type="entry name" value="AAA"/>
    <property type="match status" value="1"/>
</dbReference>
<dbReference type="PRINTS" id="PR01590">
    <property type="entry name" value="HTHFIS"/>
</dbReference>
<dbReference type="InterPro" id="IPR025662">
    <property type="entry name" value="Sigma_54_int_dom_ATP-bd_1"/>
</dbReference>
<evidence type="ECO:0000313" key="7">
    <source>
        <dbReference type="EMBL" id="SDF29086.1"/>
    </source>
</evidence>
<accession>A0A1G7JVU2</accession>
<dbReference type="RefSeq" id="WP_180365382.1">
    <property type="nucleotide sequence ID" value="NZ_FNBX01000003.1"/>
</dbReference>
<name>A0A1G7JVU2_9BACT</name>
<dbReference type="InterPro" id="IPR027417">
    <property type="entry name" value="P-loop_NTPase"/>
</dbReference>
<evidence type="ECO:0000256" key="2">
    <source>
        <dbReference type="ARBA" id="ARBA00022840"/>
    </source>
</evidence>
<dbReference type="Pfam" id="PF25601">
    <property type="entry name" value="AAA_lid_14"/>
    <property type="match status" value="1"/>
</dbReference>
<feature type="domain" description="Sigma-54 factor interaction" evidence="6">
    <location>
        <begin position="101"/>
        <end position="329"/>
    </location>
</feature>
<evidence type="ECO:0000256" key="1">
    <source>
        <dbReference type="ARBA" id="ARBA00022741"/>
    </source>
</evidence>
<dbReference type="Pfam" id="PF00158">
    <property type="entry name" value="Sigma54_activat"/>
    <property type="match status" value="1"/>
</dbReference>
<dbReference type="PANTHER" id="PTHR32071">
    <property type="entry name" value="TRANSCRIPTIONAL REGULATORY PROTEIN"/>
    <property type="match status" value="1"/>
</dbReference>
<dbReference type="CDD" id="cd00009">
    <property type="entry name" value="AAA"/>
    <property type="match status" value="1"/>
</dbReference>
<keyword evidence="1" id="KW-0547">Nucleotide-binding</keyword>
<dbReference type="SUPFAM" id="SSF52540">
    <property type="entry name" value="P-loop containing nucleoside triphosphate hydrolases"/>
    <property type="match status" value="1"/>
</dbReference>
<dbReference type="Pfam" id="PF02954">
    <property type="entry name" value="HTH_8"/>
    <property type="match status" value="1"/>
</dbReference>
<dbReference type="EMBL" id="FNBX01000003">
    <property type="protein sequence ID" value="SDF29086.1"/>
    <property type="molecule type" value="Genomic_DNA"/>
</dbReference>
<organism evidence="7 8">
    <name type="scientific">Desulfovibrio legallii</name>
    <dbReference type="NCBI Taxonomy" id="571438"/>
    <lineage>
        <taxon>Bacteria</taxon>
        <taxon>Pseudomonadati</taxon>
        <taxon>Thermodesulfobacteriota</taxon>
        <taxon>Desulfovibrionia</taxon>
        <taxon>Desulfovibrionales</taxon>
        <taxon>Desulfovibrionaceae</taxon>
        <taxon>Desulfovibrio</taxon>
    </lineage>
</organism>
<sequence length="449" mass="48662">MDTSALHARLTAICEEITHGEYDKAKAIFELPLCGGDEVNVLAEALGMMLVRIEAREFELGRAIAALTSTREDLVWHKERLAQENNRLRAELRRKAEGVRPVATAPAMLFLLRQAERAAMVDATLLLTGETGTGKGLFARHIHDLSTRAGKPFVVINCAAIPASLLESELFGIEAGVASGVQARAGRFEQAAHGTILLDEIGDMPLESQAKLLHVIETGQVERVGGRKPIDVGVRIMAATHRDLGKRVEEGLFRADLFYRLNVMPLHVPPLRERREDIPFLVRLFLTRIAERSSLAASSLSREALDLLMRYNWPGNIRELENELERAALMAESVQISPSDLSPMLRGAPAGSFASADGHAHAPGKGFSALSQDEQARLSGAAPVGAPACWPPEAVDNCTQGGIPTLAQVELAHIKAVLARLGGNKSRAARILGISREGLRVKLQKNGQN</sequence>
<keyword evidence="3" id="KW-0805">Transcription regulation</keyword>
<keyword evidence="4" id="KW-0804">Transcription</keyword>
<dbReference type="GO" id="GO:0005524">
    <property type="term" value="F:ATP binding"/>
    <property type="evidence" value="ECO:0007669"/>
    <property type="project" value="UniProtKB-KW"/>
</dbReference>
<dbReference type="AlphaFoldDB" id="A0A1G7JVU2"/>
<dbReference type="InterPro" id="IPR009057">
    <property type="entry name" value="Homeodomain-like_sf"/>
</dbReference>
<dbReference type="Proteomes" id="UP000199355">
    <property type="component" value="Unassembled WGS sequence"/>
</dbReference>
<evidence type="ECO:0000313" key="8">
    <source>
        <dbReference type="Proteomes" id="UP000199355"/>
    </source>
</evidence>
<dbReference type="PROSITE" id="PS00688">
    <property type="entry name" value="SIGMA54_INTERACT_3"/>
    <property type="match status" value="1"/>
</dbReference>
<dbReference type="PROSITE" id="PS50045">
    <property type="entry name" value="SIGMA54_INTERACT_4"/>
    <property type="match status" value="1"/>
</dbReference>
<dbReference type="Gene3D" id="3.40.50.300">
    <property type="entry name" value="P-loop containing nucleotide triphosphate hydrolases"/>
    <property type="match status" value="1"/>
</dbReference>
<dbReference type="PROSITE" id="PS00675">
    <property type="entry name" value="SIGMA54_INTERACT_1"/>
    <property type="match status" value="1"/>
</dbReference>
<evidence type="ECO:0000256" key="3">
    <source>
        <dbReference type="ARBA" id="ARBA00023015"/>
    </source>
</evidence>
<protein>
    <submittedName>
        <fullName evidence="7">Regulatory protein, Fis family</fullName>
    </submittedName>
</protein>